<feature type="region of interest" description="Disordered" evidence="10">
    <location>
        <begin position="289"/>
        <end position="313"/>
    </location>
</feature>
<dbReference type="SMART" id="SM00355">
    <property type="entry name" value="ZnF_C2H2"/>
    <property type="match status" value="20"/>
</dbReference>
<evidence type="ECO:0000313" key="13">
    <source>
        <dbReference type="Proteomes" id="UP001497497"/>
    </source>
</evidence>
<evidence type="ECO:0000256" key="7">
    <source>
        <dbReference type="ARBA" id="ARBA00023163"/>
    </source>
</evidence>
<evidence type="ECO:0000256" key="6">
    <source>
        <dbReference type="ARBA" id="ARBA00023015"/>
    </source>
</evidence>
<evidence type="ECO:0000256" key="1">
    <source>
        <dbReference type="ARBA" id="ARBA00004123"/>
    </source>
</evidence>
<dbReference type="EMBL" id="CAXITT010000243">
    <property type="protein sequence ID" value="CAL1536925.1"/>
    <property type="molecule type" value="Genomic_DNA"/>
</dbReference>
<dbReference type="SUPFAM" id="SSF57667">
    <property type="entry name" value="beta-beta-alpha zinc fingers"/>
    <property type="match status" value="7"/>
</dbReference>
<dbReference type="InterPro" id="IPR013087">
    <property type="entry name" value="Znf_C2H2_type"/>
</dbReference>
<keyword evidence="8" id="KW-0539">Nucleus</keyword>
<dbReference type="Gene3D" id="3.30.160.60">
    <property type="entry name" value="Classic Zinc Finger"/>
    <property type="match status" value="9"/>
</dbReference>
<dbReference type="PROSITE" id="PS00028">
    <property type="entry name" value="ZINC_FINGER_C2H2_1"/>
    <property type="match status" value="17"/>
</dbReference>
<feature type="domain" description="C2H2-type" evidence="11">
    <location>
        <begin position="391"/>
        <end position="418"/>
    </location>
</feature>
<feature type="domain" description="C2H2-type" evidence="11">
    <location>
        <begin position="585"/>
        <end position="614"/>
    </location>
</feature>
<evidence type="ECO:0000313" key="12">
    <source>
        <dbReference type="EMBL" id="CAL1536925.1"/>
    </source>
</evidence>
<name>A0AAV2HTM6_LYMST</name>
<comment type="caution">
    <text evidence="12">The sequence shown here is derived from an EMBL/GenBank/DDBJ whole genome shotgun (WGS) entry which is preliminary data.</text>
</comment>
<dbReference type="AlphaFoldDB" id="A0AAV2HTM6"/>
<evidence type="ECO:0000256" key="8">
    <source>
        <dbReference type="ARBA" id="ARBA00023242"/>
    </source>
</evidence>
<feature type="domain" description="C2H2-type" evidence="11">
    <location>
        <begin position="984"/>
        <end position="1013"/>
    </location>
</feature>
<feature type="domain" description="C2H2-type" evidence="11">
    <location>
        <begin position="844"/>
        <end position="871"/>
    </location>
</feature>
<dbReference type="PANTHER" id="PTHR46179">
    <property type="entry name" value="ZINC FINGER PROTEIN"/>
    <property type="match status" value="1"/>
</dbReference>
<dbReference type="FunFam" id="3.30.160.60:FF:000100">
    <property type="entry name" value="Zinc finger 45-like"/>
    <property type="match status" value="1"/>
</dbReference>
<feature type="domain" description="C2H2-type" evidence="11">
    <location>
        <begin position="505"/>
        <end position="534"/>
    </location>
</feature>
<protein>
    <recommendedName>
        <fullName evidence="11">C2H2-type domain-containing protein</fullName>
    </recommendedName>
</protein>
<evidence type="ECO:0000256" key="2">
    <source>
        <dbReference type="ARBA" id="ARBA00022723"/>
    </source>
</evidence>
<dbReference type="PANTHER" id="PTHR46179:SF13">
    <property type="entry name" value="C2H2-TYPE DOMAIN-CONTAINING PROTEIN"/>
    <property type="match status" value="1"/>
</dbReference>
<dbReference type="InterPro" id="IPR051061">
    <property type="entry name" value="Zinc_finger_trans_reg"/>
</dbReference>
<evidence type="ECO:0000259" key="11">
    <source>
        <dbReference type="PROSITE" id="PS50157"/>
    </source>
</evidence>
<dbReference type="Pfam" id="PF00096">
    <property type="entry name" value="zf-C2H2"/>
    <property type="match status" value="4"/>
</dbReference>
<evidence type="ECO:0000256" key="4">
    <source>
        <dbReference type="ARBA" id="ARBA00022771"/>
    </source>
</evidence>
<feature type="domain" description="C2H2-type" evidence="11">
    <location>
        <begin position="872"/>
        <end position="898"/>
    </location>
</feature>
<feature type="domain" description="C2H2-type" evidence="11">
    <location>
        <begin position="929"/>
        <end position="956"/>
    </location>
</feature>
<keyword evidence="4 9" id="KW-0863">Zinc-finger</keyword>
<keyword evidence="3" id="KW-0677">Repeat</keyword>
<dbReference type="GO" id="GO:0008270">
    <property type="term" value="F:zinc ion binding"/>
    <property type="evidence" value="ECO:0007669"/>
    <property type="project" value="UniProtKB-KW"/>
</dbReference>
<keyword evidence="13" id="KW-1185">Reference proteome</keyword>
<accession>A0AAV2HTM6</accession>
<keyword evidence="7" id="KW-0804">Transcription</keyword>
<evidence type="ECO:0000256" key="10">
    <source>
        <dbReference type="SAM" id="MobiDB-lite"/>
    </source>
</evidence>
<evidence type="ECO:0000256" key="3">
    <source>
        <dbReference type="ARBA" id="ARBA00022737"/>
    </source>
</evidence>
<feature type="domain" description="C2H2-type" evidence="11">
    <location>
        <begin position="957"/>
        <end position="984"/>
    </location>
</feature>
<feature type="domain" description="C2H2-type" evidence="11">
    <location>
        <begin position="466"/>
        <end position="496"/>
    </location>
</feature>
<feature type="region of interest" description="Disordered" evidence="10">
    <location>
        <begin position="215"/>
        <end position="256"/>
    </location>
</feature>
<gene>
    <name evidence="12" type="ORF">GSLYS_00010838001</name>
</gene>
<evidence type="ECO:0000256" key="5">
    <source>
        <dbReference type="ARBA" id="ARBA00022833"/>
    </source>
</evidence>
<organism evidence="12 13">
    <name type="scientific">Lymnaea stagnalis</name>
    <name type="common">Great pond snail</name>
    <name type="synonym">Helix stagnalis</name>
    <dbReference type="NCBI Taxonomy" id="6523"/>
    <lineage>
        <taxon>Eukaryota</taxon>
        <taxon>Metazoa</taxon>
        <taxon>Spiralia</taxon>
        <taxon>Lophotrochozoa</taxon>
        <taxon>Mollusca</taxon>
        <taxon>Gastropoda</taxon>
        <taxon>Heterobranchia</taxon>
        <taxon>Euthyneura</taxon>
        <taxon>Panpulmonata</taxon>
        <taxon>Hygrophila</taxon>
        <taxon>Lymnaeoidea</taxon>
        <taxon>Lymnaeidae</taxon>
        <taxon>Lymnaea</taxon>
    </lineage>
</organism>
<comment type="subcellular location">
    <subcellularLocation>
        <location evidence="1">Nucleus</location>
    </subcellularLocation>
</comment>
<keyword evidence="5" id="KW-0862">Zinc</keyword>
<feature type="domain" description="C2H2-type" evidence="11">
    <location>
        <begin position="361"/>
        <end position="390"/>
    </location>
</feature>
<reference evidence="12 13" key="1">
    <citation type="submission" date="2024-04" db="EMBL/GenBank/DDBJ databases">
        <authorList>
            <consortium name="Genoscope - CEA"/>
            <person name="William W."/>
        </authorList>
    </citation>
    <scope>NUCLEOTIDE SEQUENCE [LARGE SCALE GENOMIC DNA]</scope>
</reference>
<feature type="domain" description="C2H2-type" evidence="11">
    <location>
        <begin position="615"/>
        <end position="644"/>
    </location>
</feature>
<dbReference type="FunFam" id="3.30.160.60:FF:000072">
    <property type="entry name" value="zinc finger protein 143 isoform X1"/>
    <property type="match status" value="1"/>
</dbReference>
<proteinExistence type="predicted"/>
<feature type="domain" description="C2H2-type" evidence="11">
    <location>
        <begin position="428"/>
        <end position="458"/>
    </location>
</feature>
<feature type="domain" description="C2H2-type" evidence="11">
    <location>
        <begin position="1047"/>
        <end position="1076"/>
    </location>
</feature>
<feature type="domain" description="C2H2-type" evidence="11">
    <location>
        <begin position="709"/>
        <end position="736"/>
    </location>
</feature>
<dbReference type="InterPro" id="IPR036236">
    <property type="entry name" value="Znf_C2H2_sf"/>
</dbReference>
<sequence>MAGTKKANEKKESCEICQQVLGSKKHLLFGAKCIRFGIREKLKAFLHPQDFKALFNERTIGEPRICNLCFITIKQISKGIGTLRELFGDPINVKLYKPHRCDWDHRPEHIQQQFTNLTLSSFAEDAGRHNQQTVTCSTHEKRNRNISGSRKLCLANKAQLIKSQPNHELSVSLYDLEVEEKCDESDKDGMCDESDKDVINKAKAKENKRLKKYAKQRKNTVQNKLDKSDQIKVSQRQRNTLNPSMITTDNKQSEARNDEVEWSDVLMVKRGPSCRHVSSPILTTLLDVPHQSTKSSKTRQKRRLKDIDRKDQNLKTKKLKKNIVFNKNNAEYNSLSARRKRRNCCARDKKHDKTVEQRGRYRCTYQGCEISFVRKDKYELHLCTHSPESILYCEKCGKKFGCQRYLDVHYKVHEKNERNATSPPEKCVSCDVSGCDRKFTSRIYMKRHVISYHMGKRPLPVPGIYYSCTFEGCSKKFSLKSTLSRHRMLVHKGGDYKLGRDVVKYPCTYEDCGEHFNRKNLLEKHLVLEHNKPPTKMESLPTKELQSKEHICIDCGMVLPFIHIPHHQKMYHSLETTLETHPKLYLCNMVDCQMEFSSEVERRSHVESHLANPPLKCTVDECKETFFLPKSLDNHLWNHCKKRSTCDVNGCSQTFDDQLQLAKHSKIHFDGKMKCPWRNCSSIFKVMGTLKQHILAHSRCLKANFGGDFVCNVCDLVFASNYGLKTHKRIHGAETSDNIEVTEIQGYRCEEQGCQAEFTKHKDFFDHFLNHYVLTDTSCEVDGCKEKFSNLLQKSKHGKMHFDGKYHCPWDSCVKTFASSFFHVKKHVYRHVMSVESVAAGRPLKCSHCDMVFRLECNLTNHTSQHSEKSDYVCPVCGKKFRHNHLKRHMLTHRLEKPHACSHCGLRYGTVNGLKFHILQSHGIGKWPYKCSFCEKGFISSTELRRHLPSHTKEKPFSCSACGVSFATHTGYKGHMRKHSGQKYTCDVEGCDKEYTTPLSLKGHKAQHAGFSKTCSYCAKTYNNPYGHKCKARRGAKFVIAEQGQKFVCNNEGCGKEFTAHSSLQEHMTQHTGINSISPYSAQTHTDQTDHQCKSSQDNVNAAGLVAGDTNSQLQMDILSPATDALVKDHQIHRDFMLTSSTPVSDSLPQSVTQGLTLHNNLIHSEAQSDFTSESDIARTTNLIQPGVFTANSYCVYWDPVLSIELL</sequence>
<dbReference type="GO" id="GO:0006357">
    <property type="term" value="P:regulation of transcription by RNA polymerase II"/>
    <property type="evidence" value="ECO:0007669"/>
    <property type="project" value="TreeGrafter"/>
</dbReference>
<dbReference type="PROSITE" id="PS50157">
    <property type="entry name" value="ZINC_FINGER_C2H2_2"/>
    <property type="match status" value="15"/>
</dbReference>
<dbReference type="Proteomes" id="UP001497497">
    <property type="component" value="Unassembled WGS sequence"/>
</dbReference>
<evidence type="ECO:0000256" key="9">
    <source>
        <dbReference type="PROSITE-ProRule" id="PRU00042"/>
    </source>
</evidence>
<dbReference type="GO" id="GO:0005634">
    <property type="term" value="C:nucleus"/>
    <property type="evidence" value="ECO:0007669"/>
    <property type="project" value="UniProtKB-SubCell"/>
</dbReference>
<feature type="compositionally biased region" description="Polar residues" evidence="10">
    <location>
        <begin position="231"/>
        <end position="250"/>
    </location>
</feature>
<keyword evidence="6" id="KW-0805">Transcription regulation</keyword>
<feature type="domain" description="C2H2-type" evidence="11">
    <location>
        <begin position="644"/>
        <end position="673"/>
    </location>
</feature>
<keyword evidence="2" id="KW-0479">Metal-binding</keyword>